<gene>
    <name evidence="2" type="ORF">FloV-SA2_00369</name>
</gene>
<feature type="transmembrane region" description="Helical" evidence="1">
    <location>
        <begin position="59"/>
        <end position="80"/>
    </location>
</feature>
<keyword evidence="1" id="KW-0472">Membrane</keyword>
<proteinExistence type="predicted"/>
<protein>
    <submittedName>
        <fullName evidence="2">Uncharacterized protein</fullName>
    </submittedName>
</protein>
<accession>A0AB39JC04</accession>
<dbReference type="EMBL" id="PP542043">
    <property type="protein sequence ID" value="XDO02187.1"/>
    <property type="molecule type" value="Genomic_DNA"/>
</dbReference>
<name>A0AB39JC04_9VIRU</name>
<evidence type="ECO:0000256" key="1">
    <source>
        <dbReference type="SAM" id="Phobius"/>
    </source>
</evidence>
<organism evidence="2">
    <name type="scientific">Florenciella sp. virus SA2</name>
    <dbReference type="NCBI Taxonomy" id="3240092"/>
    <lineage>
        <taxon>Viruses</taxon>
    </lineage>
</organism>
<feature type="transmembrane region" description="Helical" evidence="1">
    <location>
        <begin position="20"/>
        <end position="39"/>
    </location>
</feature>
<reference evidence="2" key="1">
    <citation type="submission" date="2024-03" db="EMBL/GenBank/DDBJ databases">
        <title>Eukaryotic viruses encode the ribosomal protein eL40.</title>
        <authorList>
            <person name="Thomy J."/>
            <person name="Schvarcz C.R."/>
            <person name="McBeain K.A."/>
            <person name="Edwards K.F."/>
            <person name="Steward G.F."/>
        </authorList>
    </citation>
    <scope>NUCLEOTIDE SEQUENCE</scope>
    <source>
        <strain evidence="2">FloV-SA2</strain>
    </source>
</reference>
<keyword evidence="1" id="KW-0812">Transmembrane</keyword>
<evidence type="ECO:0000313" key="2">
    <source>
        <dbReference type="EMBL" id="XDO02187.1"/>
    </source>
</evidence>
<feature type="transmembrane region" description="Helical" evidence="1">
    <location>
        <begin position="87"/>
        <end position="108"/>
    </location>
</feature>
<sequence>MAKKNSLKYSLNLKKLCTPAMIYFVISVIGMLMLGIQNLNGESNTLCVGVYKCSIANKMMVFLLHAIYILFWTFVLDLFCKAGYKQLSWFIVLIPIILSFLFLGIILFNSKSV</sequence>
<keyword evidence="1" id="KW-1133">Transmembrane helix</keyword>